<proteinExistence type="predicted"/>
<organism evidence="2 3">
    <name type="scientific">Chromobacterium amazonense</name>
    <dbReference type="NCBI Taxonomy" id="1382803"/>
    <lineage>
        <taxon>Bacteria</taxon>
        <taxon>Pseudomonadati</taxon>
        <taxon>Pseudomonadota</taxon>
        <taxon>Betaproteobacteria</taxon>
        <taxon>Neisseriales</taxon>
        <taxon>Chromobacteriaceae</taxon>
        <taxon>Chromobacterium</taxon>
    </lineage>
</organism>
<evidence type="ECO:0000256" key="1">
    <source>
        <dbReference type="SAM" id="Phobius"/>
    </source>
</evidence>
<evidence type="ECO:0000313" key="2">
    <source>
        <dbReference type="EMBL" id="MEJ8673563.1"/>
    </source>
</evidence>
<accession>A0ABU8UXD2</accession>
<protein>
    <submittedName>
        <fullName evidence="2">Uncharacterized protein</fullName>
    </submittedName>
</protein>
<dbReference type="Proteomes" id="UP001224516">
    <property type="component" value="Unassembled WGS sequence"/>
</dbReference>
<keyword evidence="1" id="KW-1133">Transmembrane helix</keyword>
<dbReference type="EMBL" id="JAVFJF020000003">
    <property type="protein sequence ID" value="MEJ8673563.1"/>
    <property type="molecule type" value="Genomic_DNA"/>
</dbReference>
<comment type="caution">
    <text evidence="2">The sequence shown here is derived from an EMBL/GenBank/DDBJ whole genome shotgun (WGS) entry which is preliminary data.</text>
</comment>
<dbReference type="RefSeq" id="WP_307910472.1">
    <property type="nucleotide sequence ID" value="NZ_JAVFJF020000003.1"/>
</dbReference>
<gene>
    <name evidence="2" type="ORF">QCL97_002395</name>
</gene>
<keyword evidence="3" id="KW-1185">Reference proteome</keyword>
<keyword evidence="1" id="KW-0472">Membrane</keyword>
<keyword evidence="1" id="KW-0812">Transmembrane</keyword>
<reference evidence="2 3" key="1">
    <citation type="submission" date="2023-12" db="EMBL/GenBank/DDBJ databases">
        <title>Evaluation and characterization of a potential secondary metabolite violacein from indigenous Chromobacterium amazonense SAM215.</title>
        <authorList>
            <person name="Tarafdar M.R."/>
            <person name="Abedin S.M."/>
            <person name="Atiqua A."/>
            <person name="Saha A."/>
            <person name="Khan S.N."/>
        </authorList>
    </citation>
    <scope>NUCLEOTIDE SEQUENCE [LARGE SCALE GENOMIC DNA]</scope>
    <source>
        <strain evidence="2 3">SAM215</strain>
    </source>
</reference>
<sequence length="69" mass="8058">MKFWSRLRGVDIVVLVLWIYALSGEVRTEHDRHLCARAIGVGAILAYTLQWLSAVVGHLWRDWRQARLK</sequence>
<name>A0ABU8UXD2_9NEIS</name>
<evidence type="ECO:0000313" key="3">
    <source>
        <dbReference type="Proteomes" id="UP001224516"/>
    </source>
</evidence>
<feature type="transmembrane region" description="Helical" evidence="1">
    <location>
        <begin position="38"/>
        <end position="60"/>
    </location>
</feature>